<dbReference type="RefSeq" id="WP_213010639.1">
    <property type="nucleotide sequence ID" value="NZ_BOQN01000087.1"/>
</dbReference>
<evidence type="ECO:0000313" key="1">
    <source>
        <dbReference type="EMBL" id="GIM94891.1"/>
    </source>
</evidence>
<organism evidence="1 2">
    <name type="scientific">Paractinoplanes toevensis</name>
    <dbReference type="NCBI Taxonomy" id="571911"/>
    <lineage>
        <taxon>Bacteria</taxon>
        <taxon>Bacillati</taxon>
        <taxon>Actinomycetota</taxon>
        <taxon>Actinomycetes</taxon>
        <taxon>Micromonosporales</taxon>
        <taxon>Micromonosporaceae</taxon>
        <taxon>Paractinoplanes</taxon>
    </lineage>
</organism>
<dbReference type="AlphaFoldDB" id="A0A919TH95"/>
<proteinExistence type="predicted"/>
<sequence length="175" mass="18656">MGDFDLVPAAGGEWHGLLFDNQTVGLEPSLTWNFRIPCEPVEDGQAALSVEWLPIPAPGWRSMAGAAATSGSFAEPAEASVYHGLHHRYDRIDLRITEQDGPRIRVAVTIAGDIDNLGPAELTVDAWLTFTGILVQLGGVATADAALSRLAEFTAVDGLAEVPDPRGIAFRFAPH</sequence>
<name>A0A919TH95_9ACTN</name>
<dbReference type="EMBL" id="BOQN01000087">
    <property type="protein sequence ID" value="GIM94891.1"/>
    <property type="molecule type" value="Genomic_DNA"/>
</dbReference>
<protein>
    <submittedName>
        <fullName evidence="1">Uncharacterized protein</fullName>
    </submittedName>
</protein>
<accession>A0A919TH95</accession>
<evidence type="ECO:0000313" key="2">
    <source>
        <dbReference type="Proteomes" id="UP000677082"/>
    </source>
</evidence>
<gene>
    <name evidence="1" type="ORF">Ato02nite_066840</name>
</gene>
<keyword evidence="2" id="KW-1185">Reference proteome</keyword>
<comment type="caution">
    <text evidence="1">The sequence shown here is derived from an EMBL/GenBank/DDBJ whole genome shotgun (WGS) entry which is preliminary data.</text>
</comment>
<dbReference type="Proteomes" id="UP000677082">
    <property type="component" value="Unassembled WGS sequence"/>
</dbReference>
<reference evidence="1 2" key="1">
    <citation type="submission" date="2021-03" db="EMBL/GenBank/DDBJ databases">
        <title>Whole genome shotgun sequence of Actinoplanes toevensis NBRC 105298.</title>
        <authorList>
            <person name="Komaki H."/>
            <person name="Tamura T."/>
        </authorList>
    </citation>
    <scope>NUCLEOTIDE SEQUENCE [LARGE SCALE GENOMIC DNA]</scope>
    <source>
        <strain evidence="1 2">NBRC 105298</strain>
    </source>
</reference>